<accession>A0ABS3WY89</accession>
<organism evidence="2 3">
    <name type="scientific">Streptomyces spirodelae</name>
    <dbReference type="NCBI Taxonomy" id="2812904"/>
    <lineage>
        <taxon>Bacteria</taxon>
        <taxon>Bacillati</taxon>
        <taxon>Actinomycetota</taxon>
        <taxon>Actinomycetes</taxon>
        <taxon>Kitasatosporales</taxon>
        <taxon>Streptomycetaceae</taxon>
        <taxon>Streptomyces</taxon>
    </lineage>
</organism>
<dbReference type="InterPro" id="IPR029068">
    <property type="entry name" value="Glyas_Bleomycin-R_OHBP_Dase"/>
</dbReference>
<comment type="caution">
    <text evidence="2">The sequence shown here is derived from an EMBL/GenBank/DDBJ whole genome shotgun (WGS) entry which is preliminary data.</text>
</comment>
<dbReference type="EMBL" id="JAFFZN010000021">
    <property type="protein sequence ID" value="MBO8188100.1"/>
    <property type="molecule type" value="Genomic_DNA"/>
</dbReference>
<gene>
    <name evidence="2" type="ORF">JW592_21905</name>
</gene>
<feature type="domain" description="VOC" evidence="1">
    <location>
        <begin position="4"/>
        <end position="122"/>
    </location>
</feature>
<protein>
    <submittedName>
        <fullName evidence="2">VOC family protein</fullName>
    </submittedName>
</protein>
<sequence length="133" mass="14779">MINGVNKIFIFVDDQQKAKEFWTQTMGFGLHLDSEECPGAGWVEVVTPDKRAILILAQRPEGMPSTAGQRSHTAFYCDDIHKTVAELRSRGVEIANDITEEHWGLSADFKDPLGTLFNIGERTPEVQPPPPGD</sequence>
<dbReference type="PROSITE" id="PS51819">
    <property type="entry name" value="VOC"/>
    <property type="match status" value="1"/>
</dbReference>
<evidence type="ECO:0000313" key="2">
    <source>
        <dbReference type="EMBL" id="MBO8188100.1"/>
    </source>
</evidence>
<dbReference type="Pfam" id="PF00903">
    <property type="entry name" value="Glyoxalase"/>
    <property type="match status" value="1"/>
</dbReference>
<dbReference type="SUPFAM" id="SSF54593">
    <property type="entry name" value="Glyoxalase/Bleomycin resistance protein/Dihydroxybiphenyl dioxygenase"/>
    <property type="match status" value="1"/>
</dbReference>
<dbReference type="InterPro" id="IPR037523">
    <property type="entry name" value="VOC_core"/>
</dbReference>
<dbReference type="PANTHER" id="PTHR36437:SF2">
    <property type="entry name" value="GLYOXALASE_BLEOMYCIN RESISTANCE PROTEIN_DIOXYGENASE"/>
    <property type="match status" value="1"/>
</dbReference>
<name>A0ABS3WY89_9ACTN</name>
<dbReference type="PANTHER" id="PTHR36437">
    <property type="entry name" value="GLYOXALASE/BLEOMYCIN RESISTANCE PROTEIN/DIOXYGENASE"/>
    <property type="match status" value="1"/>
</dbReference>
<evidence type="ECO:0000313" key="3">
    <source>
        <dbReference type="Proteomes" id="UP001518976"/>
    </source>
</evidence>
<dbReference type="Gene3D" id="3.10.180.10">
    <property type="entry name" value="2,3-Dihydroxybiphenyl 1,2-Dioxygenase, domain 1"/>
    <property type="match status" value="1"/>
</dbReference>
<reference evidence="2 3" key="1">
    <citation type="submission" date="2021-02" db="EMBL/GenBank/DDBJ databases">
        <title>Streptomyces spirodelae sp. nov., isolated from duckweed.</title>
        <authorList>
            <person name="Saimee Y."/>
            <person name="Duangmal K."/>
        </authorList>
    </citation>
    <scope>NUCLEOTIDE SEQUENCE [LARGE SCALE GENOMIC DNA]</scope>
    <source>
        <strain evidence="2 3">DW4-2</strain>
    </source>
</reference>
<keyword evidence="3" id="KW-1185">Reference proteome</keyword>
<dbReference type="RefSeq" id="WP_209266906.1">
    <property type="nucleotide sequence ID" value="NZ_JAFFZN010000021.1"/>
</dbReference>
<proteinExistence type="predicted"/>
<evidence type="ECO:0000259" key="1">
    <source>
        <dbReference type="PROSITE" id="PS51819"/>
    </source>
</evidence>
<dbReference type="InterPro" id="IPR004360">
    <property type="entry name" value="Glyas_Fos-R_dOase_dom"/>
</dbReference>
<dbReference type="Proteomes" id="UP001518976">
    <property type="component" value="Unassembled WGS sequence"/>
</dbReference>